<organism evidence="1 2">
    <name type="scientific">Rhodovibrio salinarum</name>
    <dbReference type="NCBI Taxonomy" id="1087"/>
    <lineage>
        <taxon>Bacteria</taxon>
        <taxon>Pseudomonadati</taxon>
        <taxon>Pseudomonadota</taxon>
        <taxon>Alphaproteobacteria</taxon>
        <taxon>Rhodospirillales</taxon>
        <taxon>Rhodovibrionaceae</taxon>
        <taxon>Rhodovibrio</taxon>
    </lineage>
</organism>
<dbReference type="AlphaFoldDB" id="A0A934QMW5"/>
<reference evidence="1" key="1">
    <citation type="submission" date="2017-08" db="EMBL/GenBank/DDBJ databases">
        <authorList>
            <person name="Imhoff J.F."/>
            <person name="Rahn T."/>
            <person name="Kuenzel S."/>
            <person name="Neulinger S.C."/>
        </authorList>
    </citation>
    <scope>NUCLEOTIDE SEQUENCE</scope>
    <source>
        <strain evidence="1">DSM 9154</strain>
    </source>
</reference>
<protein>
    <submittedName>
        <fullName evidence="1">Uncharacterized protein</fullName>
    </submittedName>
</protein>
<accession>A0A934QMW5</accession>
<reference evidence="1" key="2">
    <citation type="journal article" date="2020" name="Microorganisms">
        <title>Osmotic Adaptation and Compatible Solute Biosynthesis of Phototrophic Bacteria as Revealed from Genome Analyses.</title>
        <authorList>
            <person name="Imhoff J.F."/>
            <person name="Rahn T."/>
            <person name="Kunzel S."/>
            <person name="Keller A."/>
            <person name="Neulinger S.C."/>
        </authorList>
    </citation>
    <scope>NUCLEOTIDE SEQUENCE</scope>
    <source>
        <strain evidence="1">DSM 9154</strain>
    </source>
</reference>
<evidence type="ECO:0000313" key="1">
    <source>
        <dbReference type="EMBL" id="MBK1699245.1"/>
    </source>
</evidence>
<keyword evidence="2" id="KW-1185">Reference proteome</keyword>
<evidence type="ECO:0000313" key="2">
    <source>
        <dbReference type="Proteomes" id="UP000778970"/>
    </source>
</evidence>
<dbReference type="RefSeq" id="WP_027289693.1">
    <property type="nucleotide sequence ID" value="NZ_NRRE01000035.1"/>
</dbReference>
<sequence>MASSAVQLCARALIALGAQPIASFQETSAQAQVCRTLYGGLRDALLSAHPWSFATVQARLPRLSAQPVADFAHAFQLPPDFLRALSAGTAARGRGVSYRIAERRVHADVDQLVLTYLYRPREADFPPFFDQALVARLAAEFCLPITESTSRAEALGRLAEQAFQRARQIDAQQETPAAIEDFPLIEARGA</sequence>
<dbReference type="EMBL" id="NRRE01000035">
    <property type="protein sequence ID" value="MBK1699245.1"/>
    <property type="molecule type" value="Genomic_DNA"/>
</dbReference>
<gene>
    <name evidence="1" type="ORF">CKO21_18520</name>
</gene>
<comment type="caution">
    <text evidence="1">The sequence shown here is derived from an EMBL/GenBank/DDBJ whole genome shotgun (WGS) entry which is preliminary data.</text>
</comment>
<proteinExistence type="predicted"/>
<dbReference type="Proteomes" id="UP000778970">
    <property type="component" value="Unassembled WGS sequence"/>
</dbReference>
<name>A0A934QMW5_9PROT</name>